<sequence>MAELSLEANTVSYSSAIGACAEGSQWAPALYVLDQMARTGLQANCITYYAAMHACEACGQWSLTLAVLAAMLEAGVQDRTQVRVKYVHQIQAGGPADCFKHVVLGLLLQQLLVAGEPLTYVDTHAGGGIYDLTSDDTMSPDNFEEGILRLDRQRNNEADFPVPIAQYMSAVDACNQALTGSIGRALKYYAGSPALALHWLRPQDSATLFETSEAVHAKLQQNVALIDPSAAVTVLQEDSYRWLLSEAALPLFSGRVPF</sequence>
<dbReference type="PROSITE" id="PS51375">
    <property type="entry name" value="PPR"/>
    <property type="match status" value="1"/>
</dbReference>
<dbReference type="EMBL" id="CAJNNW010022977">
    <property type="protein sequence ID" value="CAE8670052.1"/>
    <property type="molecule type" value="Genomic_DNA"/>
</dbReference>
<dbReference type="SUPFAM" id="SSF53335">
    <property type="entry name" value="S-adenosyl-L-methionine-dependent methyltransferases"/>
    <property type="match status" value="1"/>
</dbReference>
<dbReference type="PANTHER" id="PTHR37426:SF1">
    <property type="entry name" value="RIBOSOMAL RNA LARGE SUBUNIT METHYLTRANSFERASE J"/>
    <property type="match status" value="1"/>
</dbReference>
<dbReference type="InterPro" id="IPR007473">
    <property type="entry name" value="RlmJ"/>
</dbReference>
<evidence type="ECO:0000256" key="1">
    <source>
        <dbReference type="PROSITE-ProRule" id="PRU00708"/>
    </source>
</evidence>
<dbReference type="Pfam" id="PF04378">
    <property type="entry name" value="RsmJ"/>
    <property type="match status" value="1"/>
</dbReference>
<dbReference type="GO" id="GO:0070475">
    <property type="term" value="P:rRNA base methylation"/>
    <property type="evidence" value="ECO:0007669"/>
    <property type="project" value="InterPro"/>
</dbReference>
<dbReference type="Gene3D" id="1.25.40.10">
    <property type="entry name" value="Tetratricopeptide repeat domain"/>
    <property type="match status" value="1"/>
</dbReference>
<dbReference type="PANTHER" id="PTHR37426">
    <property type="entry name" value="RIBOSOMAL RNA LARGE SUBUNIT METHYLTRANSFERASE J"/>
    <property type="match status" value="1"/>
</dbReference>
<feature type="repeat" description="PPR" evidence="1">
    <location>
        <begin position="9"/>
        <end position="43"/>
    </location>
</feature>
<comment type="caution">
    <text evidence="2">The sequence shown here is derived from an EMBL/GenBank/DDBJ whole genome shotgun (WGS) entry which is preliminary data.</text>
</comment>
<dbReference type="InterPro" id="IPR029063">
    <property type="entry name" value="SAM-dependent_MTases_sf"/>
</dbReference>
<evidence type="ECO:0000313" key="3">
    <source>
        <dbReference type="Proteomes" id="UP000626109"/>
    </source>
</evidence>
<name>A0A813J9P9_POLGL</name>
<gene>
    <name evidence="2" type="ORF">PGLA2088_LOCUS17359</name>
</gene>
<accession>A0A813J9P9</accession>
<dbReference type="Gene3D" id="3.40.50.150">
    <property type="entry name" value="Vaccinia Virus protein VP39"/>
    <property type="match status" value="1"/>
</dbReference>
<dbReference type="InterPro" id="IPR011990">
    <property type="entry name" value="TPR-like_helical_dom_sf"/>
</dbReference>
<reference evidence="2" key="1">
    <citation type="submission" date="2021-02" db="EMBL/GenBank/DDBJ databases">
        <authorList>
            <person name="Dougan E. K."/>
            <person name="Rhodes N."/>
            <person name="Thang M."/>
            <person name="Chan C."/>
        </authorList>
    </citation>
    <scope>NUCLEOTIDE SEQUENCE</scope>
</reference>
<dbReference type="GO" id="GO:0005829">
    <property type="term" value="C:cytosol"/>
    <property type="evidence" value="ECO:0007669"/>
    <property type="project" value="TreeGrafter"/>
</dbReference>
<protein>
    <submittedName>
        <fullName evidence="2">Uncharacterized protein</fullName>
    </submittedName>
</protein>
<dbReference type="Proteomes" id="UP000626109">
    <property type="component" value="Unassembled WGS sequence"/>
</dbReference>
<evidence type="ECO:0000313" key="2">
    <source>
        <dbReference type="EMBL" id="CAE8670052.1"/>
    </source>
</evidence>
<dbReference type="GO" id="GO:0036307">
    <property type="term" value="F:23S rRNA (adenine(2030)-N(6))-methyltransferase activity"/>
    <property type="evidence" value="ECO:0007669"/>
    <property type="project" value="TreeGrafter"/>
</dbReference>
<dbReference type="AlphaFoldDB" id="A0A813J9P9"/>
<proteinExistence type="predicted"/>
<dbReference type="InterPro" id="IPR002885">
    <property type="entry name" value="PPR_rpt"/>
</dbReference>
<organism evidence="2 3">
    <name type="scientific">Polarella glacialis</name>
    <name type="common">Dinoflagellate</name>
    <dbReference type="NCBI Taxonomy" id="89957"/>
    <lineage>
        <taxon>Eukaryota</taxon>
        <taxon>Sar</taxon>
        <taxon>Alveolata</taxon>
        <taxon>Dinophyceae</taxon>
        <taxon>Suessiales</taxon>
        <taxon>Suessiaceae</taxon>
        <taxon>Polarella</taxon>
    </lineage>
</organism>